<feature type="coiled-coil region" evidence="1">
    <location>
        <begin position="58"/>
        <end position="85"/>
    </location>
</feature>
<dbReference type="Proteomes" id="UP001431693">
    <property type="component" value="Unassembled WGS sequence"/>
</dbReference>
<evidence type="ECO:0000313" key="4">
    <source>
        <dbReference type="EMBL" id="MDJ1130058.1"/>
    </source>
</evidence>
<protein>
    <submittedName>
        <fullName evidence="4">Uncharacterized protein</fullName>
    </submittedName>
</protein>
<feature type="region of interest" description="Disordered" evidence="2">
    <location>
        <begin position="424"/>
        <end position="446"/>
    </location>
</feature>
<reference evidence="4" key="1">
    <citation type="submission" date="2023-05" db="EMBL/GenBank/DDBJ databases">
        <title>[olsenella] sp. nov., isolated from a pig farm feces dump.</title>
        <authorList>
            <person name="Chang Y.-H."/>
        </authorList>
    </citation>
    <scope>NUCLEOTIDE SEQUENCE</scope>
    <source>
        <strain evidence="4">YH-ols2217</strain>
    </source>
</reference>
<feature type="region of interest" description="Disordered" evidence="2">
    <location>
        <begin position="185"/>
        <end position="210"/>
    </location>
</feature>
<keyword evidence="3" id="KW-0472">Membrane</keyword>
<dbReference type="RefSeq" id="WP_283713211.1">
    <property type="nucleotide sequence ID" value="NZ_JASJEW010000003.1"/>
</dbReference>
<keyword evidence="3" id="KW-0812">Transmembrane</keyword>
<evidence type="ECO:0000256" key="3">
    <source>
        <dbReference type="SAM" id="Phobius"/>
    </source>
</evidence>
<feature type="transmembrane region" description="Helical" evidence="3">
    <location>
        <begin position="38"/>
        <end position="61"/>
    </location>
</feature>
<feature type="compositionally biased region" description="Polar residues" evidence="2">
    <location>
        <begin position="334"/>
        <end position="346"/>
    </location>
</feature>
<organism evidence="4 5">
    <name type="scientific">Kribbibacterium absianum</name>
    <dbReference type="NCBI Taxonomy" id="3044210"/>
    <lineage>
        <taxon>Bacteria</taxon>
        <taxon>Bacillati</taxon>
        <taxon>Actinomycetota</taxon>
        <taxon>Coriobacteriia</taxon>
        <taxon>Coriobacteriales</taxon>
        <taxon>Kribbibacteriaceae</taxon>
        <taxon>Kribbibacterium</taxon>
    </lineage>
</organism>
<keyword evidence="1" id="KW-0175">Coiled coil</keyword>
<keyword evidence="3" id="KW-1133">Transmembrane helix</keyword>
<gene>
    <name evidence="4" type="ORF">QJ043_08215</name>
</gene>
<feature type="region of interest" description="Disordered" evidence="2">
    <location>
        <begin position="332"/>
        <end position="359"/>
    </location>
</feature>
<evidence type="ECO:0000256" key="2">
    <source>
        <dbReference type="SAM" id="MobiDB-lite"/>
    </source>
</evidence>
<evidence type="ECO:0000256" key="1">
    <source>
        <dbReference type="SAM" id="Coils"/>
    </source>
</evidence>
<sequence length="483" mass="51691">MVADFKSRAIFAGLAGAALWSVPVVAVAQPAGSSVIAPAVSGAVGAVAGALVAGGCSLLYLRQERRETAARMAELEARLAETLADSLPETVGRHAASGSGARPTLEAVAAWRAHEEVTNTSSLSLDPEDSGLIPSVATATEDVAAAAESETFERSGLEALVEPKLRDDAPFADVREWESRVPTLDWDEPAESMASSQQPVADPLSEKRATAAQTGIHTAVDLDYEDVASEYVERETFRQRMLTLSKGVAKVLQERLSFDMMEDLPMIQRADGSVGDVGTSWWENAVEEDGLEISRDLGKAIPDVEQTASEYRKSGLDSSAAFDLPFVYPERSTPRASATAGNTGESRSYAKGQEPMGRPNVRRAADIAKRIPTMEPEAFPEEPPREYDRDAWDIALEALDEHFDDNLVTGTRVDFADLVGGGDTLDEPDGLERSTRHLGFRAPAGHPEVTDTSSYVDFLVSSEFAAVSPKVGARALKVLAASR</sequence>
<keyword evidence="5" id="KW-1185">Reference proteome</keyword>
<comment type="caution">
    <text evidence="4">The sequence shown here is derived from an EMBL/GenBank/DDBJ whole genome shotgun (WGS) entry which is preliminary data.</text>
</comment>
<proteinExistence type="predicted"/>
<name>A0ABT6ZLX0_9ACTN</name>
<accession>A0ABT6ZLX0</accession>
<dbReference type="EMBL" id="JASJEX010000004">
    <property type="protein sequence ID" value="MDJ1130058.1"/>
    <property type="molecule type" value="Genomic_DNA"/>
</dbReference>
<evidence type="ECO:0000313" key="5">
    <source>
        <dbReference type="Proteomes" id="UP001431693"/>
    </source>
</evidence>